<proteinExistence type="predicted"/>
<evidence type="ECO:0000259" key="4">
    <source>
        <dbReference type="PROSITE" id="PS50949"/>
    </source>
</evidence>
<evidence type="ECO:0000256" key="2">
    <source>
        <dbReference type="ARBA" id="ARBA00023125"/>
    </source>
</evidence>
<protein>
    <submittedName>
        <fullName evidence="5">GntR family transcriptional regulator</fullName>
    </submittedName>
</protein>
<keyword evidence="3" id="KW-0804">Transcription</keyword>
<dbReference type="EMBL" id="SNXZ01000002">
    <property type="protein sequence ID" value="TDQ00731.1"/>
    <property type="molecule type" value="Genomic_DNA"/>
</dbReference>
<dbReference type="Gene3D" id="1.20.120.530">
    <property type="entry name" value="GntR ligand-binding domain-like"/>
    <property type="match status" value="1"/>
</dbReference>
<dbReference type="SUPFAM" id="SSF48008">
    <property type="entry name" value="GntR ligand-binding domain-like"/>
    <property type="match status" value="1"/>
</dbReference>
<dbReference type="GO" id="GO:0003677">
    <property type="term" value="F:DNA binding"/>
    <property type="evidence" value="ECO:0007669"/>
    <property type="project" value="UniProtKB-KW"/>
</dbReference>
<sequence>MRHAGHVSSAPRGLHGALIHDLGRKIVGGAHPAGVALSLDGLCAEYQASRPTVREALRVLESKGLLKIRQSLGTRVQPVDQWNLLDADVVAWRLEGADRAQQVRELLQMRLAVEPVAAGLAAQVPDPSIVARLEAALAAMRTAADDGDLRAFTEADVEFHATLLSGCGNRMFPLLTVLVATALEAREQALTQHHVDLSVAALEQHGAVIAAIGRGDPETAEQQMRAMLRALQHEETPAGP</sequence>
<dbReference type="PANTHER" id="PTHR43537">
    <property type="entry name" value="TRANSCRIPTIONAL REGULATOR, GNTR FAMILY"/>
    <property type="match status" value="1"/>
</dbReference>
<dbReference type="AlphaFoldDB" id="A0A4V3CZR6"/>
<organism evidence="5 6">
    <name type="scientific">Labedaea rhizosphaerae</name>
    <dbReference type="NCBI Taxonomy" id="598644"/>
    <lineage>
        <taxon>Bacteria</taxon>
        <taxon>Bacillati</taxon>
        <taxon>Actinomycetota</taxon>
        <taxon>Actinomycetes</taxon>
        <taxon>Pseudonocardiales</taxon>
        <taxon>Pseudonocardiaceae</taxon>
        <taxon>Labedaea</taxon>
    </lineage>
</organism>
<evidence type="ECO:0000256" key="1">
    <source>
        <dbReference type="ARBA" id="ARBA00023015"/>
    </source>
</evidence>
<dbReference type="GO" id="GO:0003700">
    <property type="term" value="F:DNA-binding transcription factor activity"/>
    <property type="evidence" value="ECO:0007669"/>
    <property type="project" value="InterPro"/>
</dbReference>
<dbReference type="InterPro" id="IPR011711">
    <property type="entry name" value="GntR_C"/>
</dbReference>
<keyword evidence="2" id="KW-0238">DNA-binding</keyword>
<dbReference type="PROSITE" id="PS50949">
    <property type="entry name" value="HTH_GNTR"/>
    <property type="match status" value="1"/>
</dbReference>
<feature type="domain" description="HTH gntR-type" evidence="4">
    <location>
        <begin position="12"/>
        <end position="79"/>
    </location>
</feature>
<dbReference type="Pfam" id="PF00392">
    <property type="entry name" value="GntR"/>
    <property type="match status" value="1"/>
</dbReference>
<evidence type="ECO:0000256" key="3">
    <source>
        <dbReference type="ARBA" id="ARBA00023163"/>
    </source>
</evidence>
<dbReference type="SMART" id="SM00345">
    <property type="entry name" value="HTH_GNTR"/>
    <property type="match status" value="1"/>
</dbReference>
<dbReference type="InterPro" id="IPR036390">
    <property type="entry name" value="WH_DNA-bd_sf"/>
</dbReference>
<dbReference type="Gene3D" id="1.10.10.10">
    <property type="entry name" value="Winged helix-like DNA-binding domain superfamily/Winged helix DNA-binding domain"/>
    <property type="match status" value="1"/>
</dbReference>
<dbReference type="PANTHER" id="PTHR43537:SF44">
    <property type="entry name" value="GNTR FAMILY REGULATORY PROTEIN"/>
    <property type="match status" value="1"/>
</dbReference>
<keyword evidence="6" id="KW-1185">Reference proteome</keyword>
<dbReference type="InterPro" id="IPR008920">
    <property type="entry name" value="TF_FadR/GntR_C"/>
</dbReference>
<keyword evidence="1" id="KW-0805">Transcription regulation</keyword>
<dbReference type="Pfam" id="PF07729">
    <property type="entry name" value="FCD"/>
    <property type="match status" value="1"/>
</dbReference>
<dbReference type="Proteomes" id="UP000295444">
    <property type="component" value="Unassembled WGS sequence"/>
</dbReference>
<reference evidence="5 6" key="1">
    <citation type="submission" date="2019-03" db="EMBL/GenBank/DDBJ databases">
        <title>Genomic Encyclopedia of Type Strains, Phase IV (KMG-IV): sequencing the most valuable type-strain genomes for metagenomic binning, comparative biology and taxonomic classification.</title>
        <authorList>
            <person name="Goeker M."/>
        </authorList>
    </citation>
    <scope>NUCLEOTIDE SEQUENCE [LARGE SCALE GENOMIC DNA]</scope>
    <source>
        <strain evidence="5 6">DSM 45361</strain>
    </source>
</reference>
<gene>
    <name evidence="5" type="ORF">EV186_102597</name>
</gene>
<comment type="caution">
    <text evidence="5">The sequence shown here is derived from an EMBL/GenBank/DDBJ whole genome shotgun (WGS) entry which is preliminary data.</text>
</comment>
<evidence type="ECO:0000313" key="6">
    <source>
        <dbReference type="Proteomes" id="UP000295444"/>
    </source>
</evidence>
<dbReference type="OrthoDB" id="4164516at2"/>
<evidence type="ECO:0000313" key="5">
    <source>
        <dbReference type="EMBL" id="TDQ00731.1"/>
    </source>
</evidence>
<dbReference type="SUPFAM" id="SSF46785">
    <property type="entry name" value="Winged helix' DNA-binding domain"/>
    <property type="match status" value="1"/>
</dbReference>
<dbReference type="InterPro" id="IPR000524">
    <property type="entry name" value="Tscrpt_reg_HTH_GntR"/>
</dbReference>
<name>A0A4V3CZR6_LABRH</name>
<dbReference type="InterPro" id="IPR036388">
    <property type="entry name" value="WH-like_DNA-bd_sf"/>
</dbReference>
<dbReference type="SMART" id="SM00895">
    <property type="entry name" value="FCD"/>
    <property type="match status" value="1"/>
</dbReference>
<accession>A0A4V3CZR6</accession>